<dbReference type="InterPro" id="IPR000477">
    <property type="entry name" value="RT_dom"/>
</dbReference>
<dbReference type="Pfam" id="PF00078">
    <property type="entry name" value="RVT_1"/>
    <property type="match status" value="1"/>
</dbReference>
<dbReference type="PANTHER" id="PTHR19446">
    <property type="entry name" value="REVERSE TRANSCRIPTASES"/>
    <property type="match status" value="1"/>
</dbReference>
<reference evidence="2 3" key="1">
    <citation type="submission" date="2021-06" db="EMBL/GenBank/DDBJ databases">
        <title>Caerostris darwini draft genome.</title>
        <authorList>
            <person name="Kono N."/>
            <person name="Arakawa K."/>
        </authorList>
    </citation>
    <scope>NUCLEOTIDE SEQUENCE [LARGE SCALE GENOMIC DNA]</scope>
</reference>
<keyword evidence="3" id="KW-1185">Reference proteome</keyword>
<feature type="domain" description="Reverse transcriptase" evidence="1">
    <location>
        <begin position="17"/>
        <end position="119"/>
    </location>
</feature>
<dbReference type="SUPFAM" id="SSF56672">
    <property type="entry name" value="DNA/RNA polymerases"/>
    <property type="match status" value="1"/>
</dbReference>
<keyword evidence="2" id="KW-0808">Transferase</keyword>
<dbReference type="EMBL" id="BPLQ01000936">
    <property type="protein sequence ID" value="GIX76552.1"/>
    <property type="molecule type" value="Genomic_DNA"/>
</dbReference>
<dbReference type="Proteomes" id="UP001054837">
    <property type="component" value="Unassembled WGS sequence"/>
</dbReference>
<keyword evidence="2" id="KW-0548">Nucleotidyltransferase</keyword>
<gene>
    <name evidence="2" type="primary">pol_1446</name>
    <name evidence="2" type="ORF">CDAR_499991</name>
</gene>
<keyword evidence="2" id="KW-0695">RNA-directed DNA polymerase</keyword>
<comment type="caution">
    <text evidence="2">The sequence shown here is derived from an EMBL/GenBank/DDBJ whole genome shotgun (WGS) entry which is preliminary data.</text>
</comment>
<dbReference type="GO" id="GO:0003964">
    <property type="term" value="F:RNA-directed DNA polymerase activity"/>
    <property type="evidence" value="ECO:0007669"/>
    <property type="project" value="UniProtKB-KW"/>
</dbReference>
<evidence type="ECO:0000313" key="2">
    <source>
        <dbReference type="EMBL" id="GIX76552.1"/>
    </source>
</evidence>
<proteinExistence type="predicted"/>
<evidence type="ECO:0000313" key="3">
    <source>
        <dbReference type="Proteomes" id="UP001054837"/>
    </source>
</evidence>
<evidence type="ECO:0000259" key="1">
    <source>
        <dbReference type="Pfam" id="PF00078"/>
    </source>
</evidence>
<dbReference type="InterPro" id="IPR043502">
    <property type="entry name" value="DNA/RNA_pol_sf"/>
</dbReference>
<protein>
    <submittedName>
        <fullName evidence="2">RNA-directed DNA polymerase from mobile element jockey</fullName>
    </submittedName>
</protein>
<name>A0AAV4MVL1_9ARAC</name>
<dbReference type="AlphaFoldDB" id="A0AAV4MVL1"/>
<organism evidence="2 3">
    <name type="scientific">Caerostris darwini</name>
    <dbReference type="NCBI Taxonomy" id="1538125"/>
    <lineage>
        <taxon>Eukaryota</taxon>
        <taxon>Metazoa</taxon>
        <taxon>Ecdysozoa</taxon>
        <taxon>Arthropoda</taxon>
        <taxon>Chelicerata</taxon>
        <taxon>Arachnida</taxon>
        <taxon>Araneae</taxon>
        <taxon>Araneomorphae</taxon>
        <taxon>Entelegynae</taxon>
        <taxon>Araneoidea</taxon>
        <taxon>Araneidae</taxon>
        <taxon>Caerostris</taxon>
    </lineage>
</organism>
<accession>A0AAV4MVL1</accession>
<sequence length="158" mass="18298">MGANCAHSKEGRTLNHPQDFRPICILPCWGKVLDKVITERLAYHLESGKLLHDLQYGFRKQRSTINALQHIKDFILSARNKKHHTCLVSIDMANAFNSVDWSLLKGKIAILPIPDYLKRIIFSFWTIELSLWAAFPEVMILVYLRVPVWVPSLEHFCE</sequence>